<proteinExistence type="predicted"/>
<dbReference type="Pfam" id="PF13359">
    <property type="entry name" value="DDE_Tnp_4"/>
    <property type="match status" value="1"/>
</dbReference>
<dbReference type="GO" id="GO:0046872">
    <property type="term" value="F:metal ion binding"/>
    <property type="evidence" value="ECO:0007669"/>
    <property type="project" value="UniProtKB-KW"/>
</dbReference>
<gene>
    <name evidence="4" type="ORF">RF55_771</name>
</gene>
<evidence type="ECO:0000256" key="1">
    <source>
        <dbReference type="ARBA" id="ARBA00001968"/>
    </source>
</evidence>
<dbReference type="EMBL" id="LBMM01000233">
    <property type="protein sequence ID" value="KMR03567.1"/>
    <property type="molecule type" value="Genomic_DNA"/>
</dbReference>
<reference evidence="4 5" key="1">
    <citation type="submission" date="2015-04" db="EMBL/GenBank/DDBJ databases">
        <title>Lasius niger genome sequencing.</title>
        <authorList>
            <person name="Konorov E.A."/>
            <person name="Nikitin M.A."/>
            <person name="Kirill M.V."/>
            <person name="Chang P."/>
        </authorList>
    </citation>
    <scope>NUCLEOTIDE SEQUENCE [LARGE SCALE GENOMIC DNA]</scope>
    <source>
        <tissue evidence="4">Whole</tissue>
    </source>
</reference>
<evidence type="ECO:0000313" key="4">
    <source>
        <dbReference type="EMBL" id="KMR03567.1"/>
    </source>
</evidence>
<evidence type="ECO:0000256" key="2">
    <source>
        <dbReference type="ARBA" id="ARBA00022723"/>
    </source>
</evidence>
<evidence type="ECO:0000313" key="5">
    <source>
        <dbReference type="Proteomes" id="UP000036403"/>
    </source>
</evidence>
<organism evidence="4 5">
    <name type="scientific">Lasius niger</name>
    <name type="common">Black garden ant</name>
    <dbReference type="NCBI Taxonomy" id="67767"/>
    <lineage>
        <taxon>Eukaryota</taxon>
        <taxon>Metazoa</taxon>
        <taxon>Ecdysozoa</taxon>
        <taxon>Arthropoda</taxon>
        <taxon>Hexapoda</taxon>
        <taxon>Insecta</taxon>
        <taxon>Pterygota</taxon>
        <taxon>Neoptera</taxon>
        <taxon>Endopterygota</taxon>
        <taxon>Hymenoptera</taxon>
        <taxon>Apocrita</taxon>
        <taxon>Aculeata</taxon>
        <taxon>Formicoidea</taxon>
        <taxon>Formicidae</taxon>
        <taxon>Formicinae</taxon>
        <taxon>Lasius</taxon>
        <taxon>Lasius</taxon>
    </lineage>
</organism>
<dbReference type="Proteomes" id="UP000036403">
    <property type="component" value="Unassembled WGS sequence"/>
</dbReference>
<dbReference type="AlphaFoldDB" id="A0A0J7L963"/>
<evidence type="ECO:0000259" key="3">
    <source>
        <dbReference type="Pfam" id="PF13359"/>
    </source>
</evidence>
<protein>
    <submittedName>
        <fullName evidence="4">Vacuolar protein sorting-associated protein 13c</fullName>
    </submittedName>
</protein>
<feature type="domain" description="DDE Tnp4" evidence="3">
    <location>
        <begin position="301"/>
        <end position="463"/>
    </location>
</feature>
<keyword evidence="5" id="KW-1185">Reference proteome</keyword>
<keyword evidence="2" id="KW-0479">Metal-binding</keyword>
<comment type="cofactor">
    <cofactor evidence="1">
        <name>a divalent metal cation</name>
        <dbReference type="ChEBI" id="CHEBI:60240"/>
    </cofactor>
</comment>
<comment type="caution">
    <text evidence="4">The sequence shown here is derived from an EMBL/GenBank/DDBJ whole genome shotgun (WGS) entry which is preliminary data.</text>
</comment>
<dbReference type="PANTHER" id="PTHR23080">
    <property type="entry name" value="THAP DOMAIN PROTEIN"/>
    <property type="match status" value="1"/>
</dbReference>
<sequence>MPSISCLGCKVQKRFKDDKFYSVDDISLISINNLRQKYNIRKRKLDEIDQIPVASKICKSCYNLTRNNPLVSIAHPLVPIDPSTPDLTFYRKGFNSHISCIFGCNSIENLIAVPRRMRELLLMNYKFLVLPNARMCSEHLTLENYWPLVKQITREVLQEDQKVISDLMFDYYKNSRMNEKCCFDLDNIESIENNNFKAWFAFDKNQFFNICEYTEESDPKHVAVLLCKMRTSLSNEQLAFLFGCCDRTIANYLNIARKDLYKNLVPKFINNNERTTFVSHNTPVAKTLLDIPDDKGCCVFDGTYRLVQKSKNFAGQKMLWSEQKKSPLYKPVVGCAPDGYILFVFGPFDANHNDATILEECFEKYEDILAILQENDVIVVDNGFRDVLKYLTEEKKMFAYIPGVGQRDTLEANKARFVTKIRWIIEQVFGRVKKKFKMLALPAHNATLIHDYEILQIAFALLNLFHEPILSDRTHEDIARLMKSRLNVSNRLKGIVEKYNLSQVKIPYIEVNYVNI</sequence>
<accession>A0A0J7L963</accession>
<dbReference type="InterPro" id="IPR027806">
    <property type="entry name" value="HARBI1_dom"/>
</dbReference>
<dbReference type="PaxDb" id="67767-A0A0J7L963"/>
<dbReference type="OrthoDB" id="10046738at2759"/>
<name>A0A0J7L963_LASNI</name>